<gene>
    <name evidence="1" type="ORF">CEG14_22720</name>
</gene>
<dbReference type="Proteomes" id="UP000217005">
    <property type="component" value="Unassembled WGS sequence"/>
</dbReference>
<reference evidence="1 2" key="1">
    <citation type="submission" date="2017-05" db="EMBL/GenBank/DDBJ databases">
        <title>Complete and WGS of Bordetella genogroups.</title>
        <authorList>
            <person name="Spilker T."/>
            <person name="LiPuma J."/>
        </authorList>
    </citation>
    <scope>NUCLEOTIDE SEQUENCE [LARGE SCALE GENOMIC DNA]</scope>
    <source>
        <strain evidence="1 2">AU17610</strain>
    </source>
</reference>
<organism evidence="1 2">
    <name type="scientific">Bordetella genomosp. 1</name>
    <dbReference type="NCBI Taxonomy" id="1395607"/>
    <lineage>
        <taxon>Bacteria</taxon>
        <taxon>Pseudomonadati</taxon>
        <taxon>Pseudomonadota</taxon>
        <taxon>Betaproteobacteria</taxon>
        <taxon>Burkholderiales</taxon>
        <taxon>Alcaligenaceae</taxon>
        <taxon>Bordetella</taxon>
    </lineage>
</organism>
<dbReference type="OrthoDB" id="9063572at2"/>
<evidence type="ECO:0000313" key="2">
    <source>
        <dbReference type="Proteomes" id="UP000217005"/>
    </source>
</evidence>
<name>A0A261RVZ5_9BORD</name>
<proteinExistence type="predicted"/>
<accession>A0A261RVZ5</accession>
<sequence length="445" mass="46850">MTLPPLLRTVLRTAPRRYAVPGLPADTGSGSRPETALAAAIERGRLAPADAEAAPAFIAALARVTHDAWQRDAAFQAAVLRHASPSVREYASISAQYAAQDRRSLQSAVHGFAHPAKLARLPQGAARAALAQLAALLDRADWPGLERAVARLLAAPPSADLLPALERLQALPALARLRRLVELETEPEVVRYRAVLALLGPRQGSDDAFAQGAAARERGDSAEAEAADALRALAARLDRADAPRRYRVVTSLRVPASLASDADRAKSEWDVVLLCQAGAAAQAWDLCLLVEVKASADAAATDLPRLARGLAVLAAADPAMDYAFATTQGTVPISGASLAALSGALDETVLYCCGDAAAEQDGRSGVRVLSAAARMQLLSAPATLDYAARLAAGEPPDTALLAPLWTELLHAPRWQPVRDQYAVLQRARGLMVHTADLRRAIAETA</sequence>
<dbReference type="AlphaFoldDB" id="A0A261RVZ5"/>
<evidence type="ECO:0000313" key="1">
    <source>
        <dbReference type="EMBL" id="OZI28760.1"/>
    </source>
</evidence>
<protein>
    <submittedName>
        <fullName evidence="1">3-deoxy-D-arabino-heptulosonate 7-phosphate synthase</fullName>
    </submittedName>
</protein>
<dbReference type="RefSeq" id="WP_094828686.1">
    <property type="nucleotide sequence ID" value="NZ_NEVL01000006.1"/>
</dbReference>
<dbReference type="EMBL" id="NEVL01000006">
    <property type="protein sequence ID" value="OZI28760.1"/>
    <property type="molecule type" value="Genomic_DNA"/>
</dbReference>
<comment type="caution">
    <text evidence="1">The sequence shown here is derived from an EMBL/GenBank/DDBJ whole genome shotgun (WGS) entry which is preliminary data.</text>
</comment>